<dbReference type="EMBL" id="CAKMRJ010000808">
    <property type="protein sequence ID" value="CAH1420101.1"/>
    <property type="molecule type" value="Genomic_DNA"/>
</dbReference>
<feature type="region of interest" description="Disordered" evidence="1">
    <location>
        <begin position="69"/>
        <end position="101"/>
    </location>
</feature>
<gene>
    <name evidence="2" type="ORF">LVIROSA_LOCUS7593</name>
</gene>
<feature type="region of interest" description="Disordered" evidence="1">
    <location>
        <begin position="115"/>
        <end position="139"/>
    </location>
</feature>
<name>A0AAU9M3K7_9ASTR</name>
<dbReference type="Pfam" id="PF22272">
    <property type="entry name" value="LEA_3b"/>
    <property type="match status" value="1"/>
</dbReference>
<reference evidence="2 3" key="1">
    <citation type="submission" date="2022-01" db="EMBL/GenBank/DDBJ databases">
        <authorList>
            <person name="Xiong W."/>
            <person name="Schranz E."/>
        </authorList>
    </citation>
    <scope>NUCLEOTIDE SEQUENCE [LARGE SCALE GENOMIC DNA]</scope>
</reference>
<dbReference type="PANTHER" id="PTHR35122">
    <property type="entry name" value="OSJNBA0093F12.14 PROTEIN"/>
    <property type="match status" value="1"/>
</dbReference>
<evidence type="ECO:0000313" key="2">
    <source>
        <dbReference type="EMBL" id="CAH1420101.1"/>
    </source>
</evidence>
<dbReference type="Proteomes" id="UP001157418">
    <property type="component" value="Unassembled WGS sequence"/>
</dbReference>
<keyword evidence="3" id="KW-1185">Reference proteome</keyword>
<dbReference type="AlphaFoldDB" id="A0AAU9M3K7"/>
<sequence length="139" mass="15679">MIHRPYPYQTSIEGAMAGKLIISKNLRTLTPPSLCFSLSTFRRRLHESAYEKEVEDEVECEVSAVGEITDKPEEYWEPDPETGVFVPAGEQKSEEPAVTCTTEETVLDEKVFFRPQEDLEPPPSESFTGEIPPVDPFAE</sequence>
<evidence type="ECO:0000256" key="1">
    <source>
        <dbReference type="SAM" id="MobiDB-lite"/>
    </source>
</evidence>
<protein>
    <submittedName>
        <fullName evidence="2">Uncharacterized protein</fullName>
    </submittedName>
</protein>
<comment type="caution">
    <text evidence="2">The sequence shown here is derived from an EMBL/GenBank/DDBJ whole genome shotgun (WGS) entry which is preliminary data.</text>
</comment>
<organism evidence="2 3">
    <name type="scientific">Lactuca virosa</name>
    <dbReference type="NCBI Taxonomy" id="75947"/>
    <lineage>
        <taxon>Eukaryota</taxon>
        <taxon>Viridiplantae</taxon>
        <taxon>Streptophyta</taxon>
        <taxon>Embryophyta</taxon>
        <taxon>Tracheophyta</taxon>
        <taxon>Spermatophyta</taxon>
        <taxon>Magnoliopsida</taxon>
        <taxon>eudicotyledons</taxon>
        <taxon>Gunneridae</taxon>
        <taxon>Pentapetalae</taxon>
        <taxon>asterids</taxon>
        <taxon>campanulids</taxon>
        <taxon>Asterales</taxon>
        <taxon>Asteraceae</taxon>
        <taxon>Cichorioideae</taxon>
        <taxon>Cichorieae</taxon>
        <taxon>Lactucinae</taxon>
        <taxon>Lactuca</taxon>
    </lineage>
</organism>
<dbReference type="PANTHER" id="PTHR35122:SF6">
    <property type="entry name" value="LATE EMBRYOGENESIS ABUNDANT PROTEIN"/>
    <property type="match status" value="1"/>
</dbReference>
<accession>A0AAU9M3K7</accession>
<dbReference type="InterPro" id="IPR039291">
    <property type="entry name" value="At5g17165-like"/>
</dbReference>
<proteinExistence type="predicted"/>
<evidence type="ECO:0000313" key="3">
    <source>
        <dbReference type="Proteomes" id="UP001157418"/>
    </source>
</evidence>